<dbReference type="EMBL" id="VYDA01000429">
    <property type="protein sequence ID" value="MYH62393.1"/>
    <property type="molecule type" value="Genomic_DNA"/>
</dbReference>
<proteinExistence type="predicted"/>
<dbReference type="GO" id="GO:0004803">
    <property type="term" value="F:transposase activity"/>
    <property type="evidence" value="ECO:0007669"/>
    <property type="project" value="InterPro"/>
</dbReference>
<dbReference type="Pfam" id="PF01609">
    <property type="entry name" value="DDE_Tnp_1"/>
    <property type="match status" value="1"/>
</dbReference>
<comment type="caution">
    <text evidence="2">The sequence shown here is derived from an EMBL/GenBank/DDBJ whole genome shotgun (WGS) entry which is preliminary data.</text>
</comment>
<feature type="domain" description="Transposase IS4-like" evidence="1">
    <location>
        <begin position="26"/>
        <end position="82"/>
    </location>
</feature>
<name>A0A6B1FZ11_9CHLR</name>
<evidence type="ECO:0000313" key="2">
    <source>
        <dbReference type="EMBL" id="MYH62393.1"/>
    </source>
</evidence>
<organism evidence="2">
    <name type="scientific">Caldilineaceae bacterium SB0675_bin_29</name>
    <dbReference type="NCBI Taxonomy" id="2605266"/>
    <lineage>
        <taxon>Bacteria</taxon>
        <taxon>Bacillati</taxon>
        <taxon>Chloroflexota</taxon>
        <taxon>Caldilineae</taxon>
        <taxon>Caldilineales</taxon>
        <taxon>Caldilineaceae</taxon>
    </lineage>
</organism>
<dbReference type="GO" id="GO:0006313">
    <property type="term" value="P:DNA transposition"/>
    <property type="evidence" value="ECO:0007669"/>
    <property type="project" value="InterPro"/>
</dbReference>
<evidence type="ECO:0000259" key="1">
    <source>
        <dbReference type="Pfam" id="PF01609"/>
    </source>
</evidence>
<reference evidence="2" key="1">
    <citation type="submission" date="2019-09" db="EMBL/GenBank/DDBJ databases">
        <title>Characterisation of the sponge microbiome using genome-centric metagenomics.</title>
        <authorList>
            <person name="Engelberts J.P."/>
            <person name="Robbins S.J."/>
            <person name="De Goeij J.M."/>
            <person name="Aranda M."/>
            <person name="Bell S.C."/>
            <person name="Webster N.S."/>
        </authorList>
    </citation>
    <scope>NUCLEOTIDE SEQUENCE</scope>
    <source>
        <strain evidence="2">SB0675_bin_29</strain>
    </source>
</reference>
<dbReference type="AlphaFoldDB" id="A0A6B1FZ11"/>
<gene>
    <name evidence="2" type="ORF">F4148_11770</name>
</gene>
<protein>
    <submittedName>
        <fullName evidence="2">Transposase</fullName>
    </submittedName>
</protein>
<sequence length="84" mass="9171">MVQLYLPICAQRPGQKRGPQQEQCLGRSRVGFSSKIHLLVDALGFPLKFILTGGERHDMTQAEALLAPFDSDAVIAGKGYESDP</sequence>
<accession>A0A6B1FZ11</accession>
<dbReference type="InterPro" id="IPR002559">
    <property type="entry name" value="Transposase_11"/>
</dbReference>
<dbReference type="GO" id="GO:0003677">
    <property type="term" value="F:DNA binding"/>
    <property type="evidence" value="ECO:0007669"/>
    <property type="project" value="InterPro"/>
</dbReference>